<dbReference type="GO" id="GO:0008483">
    <property type="term" value="F:transaminase activity"/>
    <property type="evidence" value="ECO:0007669"/>
    <property type="project" value="UniProtKB-KW"/>
</dbReference>
<dbReference type="Proteomes" id="UP000273675">
    <property type="component" value="Unassembled WGS sequence"/>
</dbReference>
<proteinExistence type="predicted"/>
<dbReference type="Pfam" id="PF01380">
    <property type="entry name" value="SIS"/>
    <property type="match status" value="2"/>
</dbReference>
<evidence type="ECO:0000313" key="5">
    <source>
        <dbReference type="Proteomes" id="UP000273675"/>
    </source>
</evidence>
<dbReference type="GO" id="GO:0097367">
    <property type="term" value="F:carbohydrate derivative binding"/>
    <property type="evidence" value="ECO:0007669"/>
    <property type="project" value="InterPro"/>
</dbReference>
<protein>
    <submittedName>
        <fullName evidence="4">Glutamine--fructose-6-phosphate transaminase</fullName>
    </submittedName>
</protein>
<dbReference type="InterPro" id="IPR035466">
    <property type="entry name" value="GlmS/AgaS_SIS"/>
</dbReference>
<dbReference type="EMBL" id="RBIM01000003">
    <property type="protein sequence ID" value="RKR00336.1"/>
    <property type="molecule type" value="Genomic_DNA"/>
</dbReference>
<keyword evidence="1" id="KW-0808">Transferase</keyword>
<dbReference type="SUPFAM" id="SSF53697">
    <property type="entry name" value="SIS domain"/>
    <property type="match status" value="1"/>
</dbReference>
<accession>A0A495DFM5</accession>
<evidence type="ECO:0000313" key="4">
    <source>
        <dbReference type="EMBL" id="RKR00336.1"/>
    </source>
</evidence>
<dbReference type="InterPro" id="IPR035490">
    <property type="entry name" value="GlmS/FrlB_SIS"/>
</dbReference>
<dbReference type="InterPro" id="IPR046348">
    <property type="entry name" value="SIS_dom_sf"/>
</dbReference>
<name>A0A495DFM5_9PROT</name>
<dbReference type="PANTHER" id="PTHR10937:SF8">
    <property type="entry name" value="AMINOTRANSFERASE-RELATED"/>
    <property type="match status" value="1"/>
</dbReference>
<dbReference type="PANTHER" id="PTHR10937">
    <property type="entry name" value="GLUCOSAMINE--FRUCTOSE-6-PHOSPHATE AMINOTRANSFERASE, ISOMERIZING"/>
    <property type="match status" value="1"/>
</dbReference>
<evidence type="ECO:0000256" key="2">
    <source>
        <dbReference type="ARBA" id="ARBA00022737"/>
    </source>
</evidence>
<dbReference type="CDD" id="cd05009">
    <property type="entry name" value="SIS_GlmS_GlmD_2"/>
    <property type="match status" value="1"/>
</dbReference>
<dbReference type="Gene3D" id="3.40.50.10490">
    <property type="entry name" value="Glucose-6-phosphate isomerase like protein, domain 1"/>
    <property type="match status" value="2"/>
</dbReference>
<dbReference type="InterPro" id="IPR001347">
    <property type="entry name" value="SIS_dom"/>
</dbReference>
<feature type="domain" description="SIS" evidence="3">
    <location>
        <begin position="56"/>
        <end position="198"/>
    </location>
</feature>
<dbReference type="GO" id="GO:1901135">
    <property type="term" value="P:carbohydrate derivative metabolic process"/>
    <property type="evidence" value="ECO:0007669"/>
    <property type="project" value="InterPro"/>
</dbReference>
<reference evidence="4 5" key="1">
    <citation type="submission" date="2018-10" db="EMBL/GenBank/DDBJ databases">
        <title>Genomic Encyclopedia of Type Strains, Phase IV (KMG-IV): sequencing the most valuable type-strain genomes for metagenomic binning, comparative biology and taxonomic classification.</title>
        <authorList>
            <person name="Goeker M."/>
        </authorList>
    </citation>
    <scope>NUCLEOTIDE SEQUENCE [LARGE SCALE GENOMIC DNA]</scope>
    <source>
        <strain evidence="4 5">DSM 4734</strain>
    </source>
</reference>
<gene>
    <name evidence="4" type="ORF">C7435_1541</name>
</gene>
<keyword evidence="1" id="KW-0032">Aminotransferase</keyword>
<feature type="domain" description="SIS" evidence="3">
    <location>
        <begin position="220"/>
        <end position="355"/>
    </location>
</feature>
<organism evidence="4 5">
    <name type="scientific">Maricaulis maris</name>
    <dbReference type="NCBI Taxonomy" id="74318"/>
    <lineage>
        <taxon>Bacteria</taxon>
        <taxon>Pseudomonadati</taxon>
        <taxon>Pseudomonadota</taxon>
        <taxon>Alphaproteobacteria</taxon>
        <taxon>Maricaulales</taxon>
        <taxon>Maricaulaceae</taxon>
        <taxon>Maricaulis</taxon>
    </lineage>
</organism>
<keyword evidence="2" id="KW-0677">Repeat</keyword>
<evidence type="ECO:0000256" key="1">
    <source>
        <dbReference type="ARBA" id="ARBA00022576"/>
    </source>
</evidence>
<evidence type="ECO:0000259" key="3">
    <source>
        <dbReference type="PROSITE" id="PS51464"/>
    </source>
</evidence>
<dbReference type="CDD" id="cd05008">
    <property type="entry name" value="SIS_GlmS_GlmD_1"/>
    <property type="match status" value="1"/>
</dbReference>
<dbReference type="PROSITE" id="PS51464">
    <property type="entry name" value="SIS"/>
    <property type="match status" value="2"/>
</dbReference>
<comment type="caution">
    <text evidence="4">The sequence shown here is derived from an EMBL/GenBank/DDBJ whole genome shotgun (WGS) entry which is preliminary data.</text>
</comment>
<sequence>MTSSRNWESGNSLSDLGMELSKQSDALPTRMHREAAESAATARRINSENRTLFREVGARLRERDPKLVMTNARGSSDHAGVFGKYLISTRLGLPVASGAPSVSSVYGAPMRLEQAIGLSISQSGRSPDIVRAGAAMREAGAFCLALVNEAGSPLGDTADITVPLLAGAETSVAATKSYIASLINLLWITAEWRQDDILIAALERLPDQLEDAWALDWTTPLAPLAFAENLFVVGRGVGLGVTNEAALKFKETCQIHAEAFSAAECSHGPLALLGPEFPVLIFSQSDDTRASVSALVERLSGMDVPVYLAGGEQEGTVALPTLDAHPMVQPVLMIQSFYRAVADIAISRGRNPDEPPALKKVTETV</sequence>
<dbReference type="AlphaFoldDB" id="A0A495DFM5"/>